<dbReference type="PROSITE" id="PS00018">
    <property type="entry name" value="EF_HAND_1"/>
    <property type="match status" value="1"/>
</dbReference>
<feature type="compositionally biased region" description="Polar residues" evidence="6">
    <location>
        <begin position="372"/>
        <end position="385"/>
    </location>
</feature>
<sequence>MNDLKGSWNCAFPSHFAPSGGLSRCPAHAPSLLLSRHLAGSPVDVQLSQHHLLKRPSLLHCQSSGDALDRGPSLGSPFCYTELLVCSPASTTPSGSLQLDRPGLQATAGWGACTVRDIPAPSSAPASQAGARTPAAGPTPGHLPAPGHVRVQDHLPATVRAEQLTEEQVAEFKDAFSPFDEDGDGAISMRELGTVLWSPGQNPTEAELRDLVGELDRDSSSTAGFPEFLGLMARKVKGRDAEDQIREALCVFDKDGYSPMGAAELRHVMTRLGEKPSDQEVDEMIRAADGDELVRYEEFVRLLVSKGARSPLPHPHPGCPGSARGAGGPASVPTAPPGTAPSSLVDLIRLSVPLSSPRSCLPPHLLLAQGDTGRSQAQQTPNVPSLGSRGSGTSLCTEQGRRTVTASVAAHAPGGGGAL</sequence>
<keyword evidence="5" id="KW-0106">Calcium</keyword>
<dbReference type="RefSeq" id="XP_054943826.1">
    <property type="nucleotide sequence ID" value="XM_055087851.1"/>
</dbReference>
<dbReference type="RefSeq" id="XP_054943820.1">
    <property type="nucleotide sequence ID" value="XM_055087845.1"/>
</dbReference>
<feature type="domain" description="EF-hand" evidence="7">
    <location>
        <begin position="167"/>
        <end position="202"/>
    </location>
</feature>
<evidence type="ECO:0000313" key="10">
    <source>
        <dbReference type="RefSeq" id="XP_054943821.1"/>
    </source>
</evidence>
<feature type="region of interest" description="Disordered" evidence="6">
    <location>
        <begin position="308"/>
        <end position="338"/>
    </location>
</feature>
<keyword evidence="8" id="KW-1185">Reference proteome</keyword>
<feature type="compositionally biased region" description="Low complexity" evidence="6">
    <location>
        <begin position="119"/>
        <end position="140"/>
    </location>
</feature>
<feature type="compositionally biased region" description="Polar residues" evidence="6">
    <location>
        <begin position="391"/>
        <end position="402"/>
    </location>
</feature>
<evidence type="ECO:0000313" key="9">
    <source>
        <dbReference type="RefSeq" id="XP_054943820.1"/>
    </source>
</evidence>
<comment type="subcellular location">
    <subcellularLocation>
        <location evidence="1">Cytoplasm</location>
        <location evidence="1">Cytoskeleton</location>
        <location evidence="1">Spindle pole</location>
    </subcellularLocation>
</comment>
<keyword evidence="3" id="KW-0479">Metal-binding</keyword>
<protein>
    <submittedName>
        <fullName evidence="9 10">Calcium-binding protein 1-like isoform X1</fullName>
    </submittedName>
</protein>
<evidence type="ECO:0000313" key="11">
    <source>
        <dbReference type="RefSeq" id="XP_054943822.1"/>
    </source>
</evidence>
<dbReference type="PANTHER" id="PTHR23048">
    <property type="entry name" value="MYOSIN LIGHT CHAIN 1, 3"/>
    <property type="match status" value="1"/>
</dbReference>
<evidence type="ECO:0000256" key="1">
    <source>
        <dbReference type="ARBA" id="ARBA00004647"/>
    </source>
</evidence>
<evidence type="ECO:0000256" key="3">
    <source>
        <dbReference type="ARBA" id="ARBA00022723"/>
    </source>
</evidence>
<dbReference type="RefSeq" id="XP_054943827.1">
    <property type="nucleotide sequence ID" value="XM_055087852.1"/>
</dbReference>
<dbReference type="PROSITE" id="PS50222">
    <property type="entry name" value="EF_HAND_2"/>
    <property type="match status" value="1"/>
</dbReference>
<proteinExistence type="inferred from homology"/>
<dbReference type="InterPro" id="IPR002048">
    <property type="entry name" value="EF_hand_dom"/>
</dbReference>
<dbReference type="AlphaFoldDB" id="A0A9W2WXS2"/>
<organism evidence="8 14">
    <name type="scientific">Physeter macrocephalus</name>
    <name type="common">Sperm whale</name>
    <name type="synonym">Physeter catodon</name>
    <dbReference type="NCBI Taxonomy" id="9755"/>
    <lineage>
        <taxon>Eukaryota</taxon>
        <taxon>Metazoa</taxon>
        <taxon>Chordata</taxon>
        <taxon>Craniata</taxon>
        <taxon>Vertebrata</taxon>
        <taxon>Euteleostomi</taxon>
        <taxon>Mammalia</taxon>
        <taxon>Eutheria</taxon>
        <taxon>Laurasiatheria</taxon>
        <taxon>Artiodactyla</taxon>
        <taxon>Whippomorpha</taxon>
        <taxon>Cetacea</taxon>
        <taxon>Odontoceti</taxon>
        <taxon>Physeteridae</taxon>
        <taxon>Physeter</taxon>
    </lineage>
</organism>
<evidence type="ECO:0000313" key="13">
    <source>
        <dbReference type="RefSeq" id="XP_054943824.1"/>
    </source>
</evidence>
<accession>A0A9W2WXS2</accession>
<dbReference type="SUPFAM" id="SSF47473">
    <property type="entry name" value="EF-hand"/>
    <property type="match status" value="1"/>
</dbReference>
<dbReference type="GO" id="GO:0016460">
    <property type="term" value="C:myosin II complex"/>
    <property type="evidence" value="ECO:0007669"/>
    <property type="project" value="TreeGrafter"/>
</dbReference>
<evidence type="ECO:0000313" key="16">
    <source>
        <dbReference type="RefSeq" id="XP_054943827.1"/>
    </source>
</evidence>
<evidence type="ECO:0000256" key="5">
    <source>
        <dbReference type="ARBA" id="ARBA00022837"/>
    </source>
</evidence>
<comment type="similarity">
    <text evidence="2">Belongs to the calmodulin family.</text>
</comment>
<feature type="region of interest" description="Disordered" evidence="6">
    <location>
        <begin position="359"/>
        <end position="402"/>
    </location>
</feature>
<feature type="region of interest" description="Disordered" evidence="6">
    <location>
        <begin position="116"/>
        <end position="149"/>
    </location>
</feature>
<dbReference type="PANTHER" id="PTHR23048:SF0">
    <property type="entry name" value="CALMODULIN LIKE 3"/>
    <property type="match status" value="1"/>
</dbReference>
<evidence type="ECO:0000313" key="14">
    <source>
        <dbReference type="RefSeq" id="XP_054943825.1"/>
    </source>
</evidence>
<dbReference type="InterPro" id="IPR050230">
    <property type="entry name" value="CALM/Myosin/TropC-like"/>
</dbReference>
<dbReference type="FunFam" id="1.10.238.10:FF:000527">
    <property type="entry name" value="Calmodulin-3"/>
    <property type="match status" value="1"/>
</dbReference>
<dbReference type="GeneID" id="114487153"/>
<dbReference type="RefSeq" id="XP_054943821.1">
    <property type="nucleotide sequence ID" value="XM_055087846.1"/>
</dbReference>
<dbReference type="RefSeq" id="XP_054943823.1">
    <property type="nucleotide sequence ID" value="XM_055087848.1"/>
</dbReference>
<dbReference type="Proteomes" id="UP000248484">
    <property type="component" value="Chromosome 11"/>
</dbReference>
<evidence type="ECO:0000259" key="7">
    <source>
        <dbReference type="PROSITE" id="PS50222"/>
    </source>
</evidence>
<dbReference type="SMART" id="SM00054">
    <property type="entry name" value="EFh"/>
    <property type="match status" value="4"/>
</dbReference>
<dbReference type="GO" id="GO:0000922">
    <property type="term" value="C:spindle pole"/>
    <property type="evidence" value="ECO:0007669"/>
    <property type="project" value="UniProtKB-SubCell"/>
</dbReference>
<dbReference type="InterPro" id="IPR011992">
    <property type="entry name" value="EF-hand-dom_pair"/>
</dbReference>
<dbReference type="Pfam" id="PF13499">
    <property type="entry name" value="EF-hand_7"/>
    <property type="match status" value="2"/>
</dbReference>
<dbReference type="OrthoDB" id="9685749at2759"/>
<dbReference type="RefSeq" id="XP_054943824.1">
    <property type="nucleotide sequence ID" value="XM_055087849.1"/>
</dbReference>
<dbReference type="CDD" id="cd00051">
    <property type="entry name" value="EFh"/>
    <property type="match status" value="2"/>
</dbReference>
<dbReference type="RefSeq" id="XP_054943822.1">
    <property type="nucleotide sequence ID" value="XM_055087847.1"/>
</dbReference>
<dbReference type="RefSeq" id="XP_054943825.1">
    <property type="nucleotide sequence ID" value="XM_055087850.1"/>
</dbReference>
<evidence type="ECO:0000256" key="2">
    <source>
        <dbReference type="ARBA" id="ARBA00009763"/>
    </source>
</evidence>
<gene>
    <name evidence="9 10 11 12 13 14 15 16" type="primary">LOC114487153</name>
</gene>
<evidence type="ECO:0000313" key="15">
    <source>
        <dbReference type="RefSeq" id="XP_054943826.1"/>
    </source>
</evidence>
<evidence type="ECO:0000256" key="6">
    <source>
        <dbReference type="SAM" id="MobiDB-lite"/>
    </source>
</evidence>
<evidence type="ECO:0000313" key="8">
    <source>
        <dbReference type="Proteomes" id="UP000248484"/>
    </source>
</evidence>
<dbReference type="KEGG" id="pcad:114487153"/>
<dbReference type="Gene3D" id="1.10.238.10">
    <property type="entry name" value="EF-hand"/>
    <property type="match status" value="2"/>
</dbReference>
<keyword evidence="4" id="KW-0677">Repeat</keyword>
<evidence type="ECO:0000313" key="12">
    <source>
        <dbReference type="RefSeq" id="XP_054943823.1"/>
    </source>
</evidence>
<dbReference type="InterPro" id="IPR018247">
    <property type="entry name" value="EF_Hand_1_Ca_BS"/>
</dbReference>
<reference evidence="9 10" key="1">
    <citation type="submission" date="2025-04" db="UniProtKB">
        <authorList>
            <consortium name="RefSeq"/>
        </authorList>
    </citation>
    <scope>IDENTIFICATION</scope>
    <source>
        <tissue evidence="9 10">Muscle</tissue>
    </source>
</reference>
<name>A0A9W2WXS2_PHYMC</name>
<evidence type="ECO:0000256" key="4">
    <source>
        <dbReference type="ARBA" id="ARBA00022737"/>
    </source>
</evidence>
<dbReference type="GO" id="GO:0005509">
    <property type="term" value="F:calcium ion binding"/>
    <property type="evidence" value="ECO:0007669"/>
    <property type="project" value="InterPro"/>
</dbReference>